<gene>
    <name evidence="2" type="ORF">LzC2_34320</name>
</gene>
<evidence type="ECO:0000313" key="3">
    <source>
        <dbReference type="Proteomes" id="UP000609651"/>
    </source>
</evidence>
<evidence type="ECO:0000313" key="2">
    <source>
        <dbReference type="EMBL" id="NNJ27330.1"/>
    </source>
</evidence>
<feature type="region of interest" description="Disordered" evidence="1">
    <location>
        <begin position="29"/>
        <end position="57"/>
    </location>
</feature>
<protein>
    <submittedName>
        <fullName evidence="2">Uncharacterized protein</fullName>
    </submittedName>
</protein>
<name>A0ABX1VHH7_9PLAN</name>
<reference evidence="2 3" key="1">
    <citation type="journal article" date="2020" name="Syst. Appl. Microbiol.">
        <title>Alienimonas chondri sp. nov., a novel planctomycete isolated from the biofilm of the red alga Chondrus crispus.</title>
        <authorList>
            <person name="Vitorino I."/>
            <person name="Albuquerque L."/>
            <person name="Wiegand S."/>
            <person name="Kallscheuer N."/>
            <person name="da Costa M.S."/>
            <person name="Lobo-da-Cunha A."/>
            <person name="Jogler C."/>
            <person name="Lage O.M."/>
        </authorList>
    </citation>
    <scope>NUCLEOTIDE SEQUENCE [LARGE SCALE GENOMIC DNA]</scope>
    <source>
        <strain evidence="2 3">LzC2</strain>
    </source>
</reference>
<dbReference type="Proteomes" id="UP000609651">
    <property type="component" value="Unassembled WGS sequence"/>
</dbReference>
<comment type="caution">
    <text evidence="2">The sequence shown here is derived from an EMBL/GenBank/DDBJ whole genome shotgun (WGS) entry which is preliminary data.</text>
</comment>
<dbReference type="RefSeq" id="WP_171189237.1">
    <property type="nucleotide sequence ID" value="NZ_WTPX01000141.1"/>
</dbReference>
<sequence>MNAAPASSVTLPTLPADLAALLDAHGELRLTHPTTGEPIHLVPTGENSAPANHPPAE</sequence>
<organism evidence="2 3">
    <name type="scientific">Alienimonas chondri</name>
    <dbReference type="NCBI Taxonomy" id="2681879"/>
    <lineage>
        <taxon>Bacteria</taxon>
        <taxon>Pseudomonadati</taxon>
        <taxon>Planctomycetota</taxon>
        <taxon>Planctomycetia</taxon>
        <taxon>Planctomycetales</taxon>
        <taxon>Planctomycetaceae</taxon>
        <taxon>Alienimonas</taxon>
    </lineage>
</organism>
<accession>A0ABX1VHH7</accession>
<evidence type="ECO:0000256" key="1">
    <source>
        <dbReference type="SAM" id="MobiDB-lite"/>
    </source>
</evidence>
<dbReference type="EMBL" id="WTPX01000141">
    <property type="protein sequence ID" value="NNJ27330.1"/>
    <property type="molecule type" value="Genomic_DNA"/>
</dbReference>
<keyword evidence="3" id="KW-1185">Reference proteome</keyword>
<proteinExistence type="predicted"/>